<comment type="similarity">
    <text evidence="5">Belongs to the SAT4 family.</text>
</comment>
<comment type="subcellular location">
    <subcellularLocation>
        <location evidence="1">Membrane</location>
        <topology evidence="1">Multi-pass membrane protein</topology>
    </subcellularLocation>
</comment>
<dbReference type="HOGENOM" id="CLU_028200_0_1_1"/>
<dbReference type="InterPro" id="IPR049326">
    <property type="entry name" value="Rhodopsin_dom_fungi"/>
</dbReference>
<evidence type="ECO:0000256" key="1">
    <source>
        <dbReference type="ARBA" id="ARBA00004141"/>
    </source>
</evidence>
<sequence>MASSTGIQVPELAHNSLGVADIAVQTVFLVLGLVAVCLRVWSRHLRLDSLQFNDWLIVAAMVLVTGRYFLEIFLVLLCGAGLHTSESIQLGSSTNMHYLIQLICTSDLLRITAVCLIQVAVLHHFLQRYPRFFVRWPIHLQLCLCIALWMASLVATAIVYAPHKLAYLDRHRSELQMLLMGTSITEVILNGFVVASSILILRNAVLTTAQEIVVACIYVLASSMIIISAIRIKIGLDINPQDLTFDYTRISLLSTVVLALGLLSSCLPLLSPAAGRIFQTTAFSPPLDAVATSPILLENRETTIVLGLPADGRPTPMVTITMPPLTKCLSERARDHITITSDWEIRSARNSARIERLSMRRG</sequence>
<feature type="transmembrane region" description="Helical" evidence="6">
    <location>
        <begin position="138"/>
        <end position="163"/>
    </location>
</feature>
<evidence type="ECO:0000313" key="9">
    <source>
        <dbReference type="Proteomes" id="UP000019376"/>
    </source>
</evidence>
<name>S7ZC47_PENO1</name>
<evidence type="ECO:0000259" key="7">
    <source>
        <dbReference type="Pfam" id="PF20684"/>
    </source>
</evidence>
<evidence type="ECO:0000256" key="4">
    <source>
        <dbReference type="ARBA" id="ARBA00023136"/>
    </source>
</evidence>
<evidence type="ECO:0000256" key="6">
    <source>
        <dbReference type="SAM" id="Phobius"/>
    </source>
</evidence>
<dbReference type="PANTHER" id="PTHR33048">
    <property type="entry name" value="PTH11-LIKE INTEGRAL MEMBRANE PROTEIN (AFU_ORTHOLOGUE AFUA_5G11245)"/>
    <property type="match status" value="1"/>
</dbReference>
<dbReference type="InterPro" id="IPR052337">
    <property type="entry name" value="SAT4-like"/>
</dbReference>
<keyword evidence="9" id="KW-1185">Reference proteome</keyword>
<feature type="transmembrane region" description="Helical" evidence="6">
    <location>
        <begin position="22"/>
        <end position="42"/>
    </location>
</feature>
<accession>S7ZC47</accession>
<reference evidence="8 9" key="1">
    <citation type="journal article" date="2013" name="PLoS ONE">
        <title>Genomic and secretomic analyses reveal unique features of the lignocellulolytic enzyme system of Penicillium decumbens.</title>
        <authorList>
            <person name="Liu G."/>
            <person name="Zhang L."/>
            <person name="Wei X."/>
            <person name="Zou G."/>
            <person name="Qin Y."/>
            <person name="Ma L."/>
            <person name="Li J."/>
            <person name="Zheng H."/>
            <person name="Wang S."/>
            <person name="Wang C."/>
            <person name="Xun L."/>
            <person name="Zhao G.-P."/>
            <person name="Zhou Z."/>
            <person name="Qu Y."/>
        </authorList>
    </citation>
    <scope>NUCLEOTIDE SEQUENCE [LARGE SCALE GENOMIC DNA]</scope>
    <source>
        <strain evidence="9">114-2 / CGMCC 5302</strain>
    </source>
</reference>
<feature type="transmembrane region" description="Helical" evidence="6">
    <location>
        <begin position="250"/>
        <end position="270"/>
    </location>
</feature>
<proteinExistence type="inferred from homology"/>
<dbReference type="AlphaFoldDB" id="S7ZC47"/>
<dbReference type="Pfam" id="PF20684">
    <property type="entry name" value="Fung_rhodopsin"/>
    <property type="match status" value="1"/>
</dbReference>
<evidence type="ECO:0000313" key="8">
    <source>
        <dbReference type="EMBL" id="EPS28205.1"/>
    </source>
</evidence>
<keyword evidence="2 6" id="KW-0812">Transmembrane</keyword>
<feature type="transmembrane region" description="Helical" evidence="6">
    <location>
        <begin position="54"/>
        <end position="82"/>
    </location>
</feature>
<keyword evidence="4 6" id="KW-0472">Membrane</keyword>
<dbReference type="OrthoDB" id="5329176at2759"/>
<evidence type="ECO:0000256" key="5">
    <source>
        <dbReference type="ARBA" id="ARBA00038359"/>
    </source>
</evidence>
<feature type="transmembrane region" description="Helical" evidence="6">
    <location>
        <begin position="98"/>
        <end position="126"/>
    </location>
</feature>
<feature type="domain" description="Rhodopsin" evidence="7">
    <location>
        <begin position="38"/>
        <end position="273"/>
    </location>
</feature>
<dbReference type="EMBL" id="KB644410">
    <property type="protein sequence ID" value="EPS28205.1"/>
    <property type="molecule type" value="Genomic_DNA"/>
</dbReference>
<dbReference type="PANTHER" id="PTHR33048:SF47">
    <property type="entry name" value="INTEGRAL MEMBRANE PROTEIN-RELATED"/>
    <property type="match status" value="1"/>
</dbReference>
<keyword evidence="3 6" id="KW-1133">Transmembrane helix</keyword>
<protein>
    <recommendedName>
        <fullName evidence="7">Rhodopsin domain-containing protein</fullName>
    </recommendedName>
</protein>
<feature type="transmembrane region" description="Helical" evidence="6">
    <location>
        <begin position="175"/>
        <end position="200"/>
    </location>
</feature>
<dbReference type="PhylomeDB" id="S7ZC47"/>
<dbReference type="GO" id="GO:0016020">
    <property type="term" value="C:membrane"/>
    <property type="evidence" value="ECO:0007669"/>
    <property type="project" value="UniProtKB-SubCell"/>
</dbReference>
<feature type="transmembrane region" description="Helical" evidence="6">
    <location>
        <begin position="212"/>
        <end position="230"/>
    </location>
</feature>
<dbReference type="Proteomes" id="UP000019376">
    <property type="component" value="Unassembled WGS sequence"/>
</dbReference>
<gene>
    <name evidence="8" type="ORF">PDE_03151</name>
</gene>
<organism evidence="8 9">
    <name type="scientific">Penicillium oxalicum (strain 114-2 / CGMCC 5302)</name>
    <name type="common">Penicillium decumbens</name>
    <dbReference type="NCBI Taxonomy" id="933388"/>
    <lineage>
        <taxon>Eukaryota</taxon>
        <taxon>Fungi</taxon>
        <taxon>Dikarya</taxon>
        <taxon>Ascomycota</taxon>
        <taxon>Pezizomycotina</taxon>
        <taxon>Eurotiomycetes</taxon>
        <taxon>Eurotiomycetidae</taxon>
        <taxon>Eurotiales</taxon>
        <taxon>Aspergillaceae</taxon>
        <taxon>Penicillium</taxon>
    </lineage>
</organism>
<evidence type="ECO:0000256" key="2">
    <source>
        <dbReference type="ARBA" id="ARBA00022692"/>
    </source>
</evidence>
<evidence type="ECO:0000256" key="3">
    <source>
        <dbReference type="ARBA" id="ARBA00022989"/>
    </source>
</evidence>